<accession>A0A1H3CLP9</accession>
<comment type="pathway">
    <text evidence="1">Amino-sugar metabolism; 1,6-anhydro-N-acetylmuramate degradation.</text>
</comment>
<keyword evidence="1" id="KW-0119">Carbohydrate metabolism</keyword>
<dbReference type="GO" id="GO:0016773">
    <property type="term" value="F:phosphotransferase activity, alcohol group as acceptor"/>
    <property type="evidence" value="ECO:0007669"/>
    <property type="project" value="UniProtKB-UniRule"/>
</dbReference>
<evidence type="ECO:0000313" key="2">
    <source>
        <dbReference type="EMBL" id="SDX54514.1"/>
    </source>
</evidence>
<dbReference type="GO" id="GO:0009254">
    <property type="term" value="P:peptidoglycan turnover"/>
    <property type="evidence" value="ECO:0007669"/>
    <property type="project" value="UniProtKB-UniRule"/>
</dbReference>
<comment type="function">
    <text evidence="1">Catalyzes the specific phosphorylation of 1,6-anhydro-N-acetylmuramic acid (anhMurNAc) with the simultaneous cleavage of the 1,6-anhydro ring, generating MurNAc-6-P. Is required for the utilization of anhMurNAc either imported from the medium or derived from its own cell wall murein, and thus plays a role in cell wall recycling.</text>
</comment>
<dbReference type="InterPro" id="IPR005338">
    <property type="entry name" value="Anhydro_N_Ac-Mur_kinase"/>
</dbReference>
<keyword evidence="3" id="KW-1185">Reference proteome</keyword>
<dbReference type="InterPro" id="IPR043129">
    <property type="entry name" value="ATPase_NBD"/>
</dbReference>
<dbReference type="Gene3D" id="3.30.420.40">
    <property type="match status" value="2"/>
</dbReference>
<dbReference type="GO" id="GO:0006040">
    <property type="term" value="P:amino sugar metabolic process"/>
    <property type="evidence" value="ECO:0007669"/>
    <property type="project" value="InterPro"/>
</dbReference>
<dbReference type="UniPathway" id="UPA00544"/>
<dbReference type="UniPathway" id="UPA00343"/>
<reference evidence="2 3" key="1">
    <citation type="submission" date="2016-10" db="EMBL/GenBank/DDBJ databases">
        <authorList>
            <person name="de Groot N.N."/>
        </authorList>
    </citation>
    <scope>NUCLEOTIDE SEQUENCE [LARGE SCALE GENOMIC DNA]</scope>
    <source>
        <strain evidence="2 3">Nm1</strain>
    </source>
</reference>
<keyword evidence="1" id="KW-0808">Transferase</keyword>
<comment type="pathway">
    <text evidence="1">Cell wall biogenesis; peptidoglycan recycling.</text>
</comment>
<dbReference type="Proteomes" id="UP000198640">
    <property type="component" value="Unassembled WGS sequence"/>
</dbReference>
<keyword evidence="1" id="KW-0067">ATP-binding</keyword>
<dbReference type="SUPFAM" id="SSF53067">
    <property type="entry name" value="Actin-like ATPase domain"/>
    <property type="match status" value="1"/>
</dbReference>
<sequence length="356" mass="38268">MSGTSLDGVDAVLVDFTQSCPLEHTCYMPYDAALRAALLALNQRSEDELHRAAVLANRIARLYAESVRRLLDETGINPRQIVAIGCHGQTVRHYPQPENGYSIQLVNGALLAELTGIAVVTDFRSRDIAAGGQGAPLVPAFHQEVFAHSAIDRSIVNIGGIANITCLPVNGHVTGFDCGPGNILLDAWCARHLDTPYDRDGQWGVSGRVIPRLLENLQAFPYFSLPPPKSTGREMFNIDWLQSYLQGDEAAQDVQATLVALTATTIARAVSAYFPEADEIYLCGGGAHNGALVDQLRQGLPASDIKLTNALGIDADWVEACAFAWLAQRAIERAPGNLPDVTGANESRILGAIYPA</sequence>
<dbReference type="PANTHER" id="PTHR30605:SF0">
    <property type="entry name" value="ANHYDRO-N-ACETYLMURAMIC ACID KINASE"/>
    <property type="match status" value="1"/>
</dbReference>
<evidence type="ECO:0000256" key="1">
    <source>
        <dbReference type="HAMAP-Rule" id="MF_01270"/>
    </source>
</evidence>
<dbReference type="EMBL" id="FNOY01000003">
    <property type="protein sequence ID" value="SDX54514.1"/>
    <property type="molecule type" value="Genomic_DNA"/>
</dbReference>
<feature type="binding site" evidence="1">
    <location>
        <begin position="3"/>
        <end position="10"/>
    </location>
    <ligand>
        <name>ATP</name>
        <dbReference type="ChEBI" id="CHEBI:30616"/>
    </ligand>
</feature>
<name>A0A1H3CLP9_9PROT</name>
<organism evidence="2 3">
    <name type="scientific">Nitrosomonas halophila</name>
    <dbReference type="NCBI Taxonomy" id="44576"/>
    <lineage>
        <taxon>Bacteria</taxon>
        <taxon>Pseudomonadati</taxon>
        <taxon>Pseudomonadota</taxon>
        <taxon>Betaproteobacteria</taxon>
        <taxon>Nitrosomonadales</taxon>
        <taxon>Nitrosomonadaceae</taxon>
        <taxon>Nitrosomonas</taxon>
    </lineage>
</organism>
<dbReference type="HAMAP" id="MF_01270">
    <property type="entry name" value="AnhMurNAc_kinase"/>
    <property type="match status" value="1"/>
</dbReference>
<dbReference type="CDD" id="cd24050">
    <property type="entry name" value="ASKHA_NBD_ANMK"/>
    <property type="match status" value="1"/>
</dbReference>
<dbReference type="NCBIfam" id="NF007139">
    <property type="entry name" value="PRK09585.1-3"/>
    <property type="match status" value="1"/>
</dbReference>
<keyword evidence="1" id="KW-0547">Nucleotide-binding</keyword>
<evidence type="ECO:0000313" key="3">
    <source>
        <dbReference type="Proteomes" id="UP000198640"/>
    </source>
</evidence>
<dbReference type="STRING" id="44576.SAMN05421881_100343"/>
<dbReference type="GO" id="GO:0005524">
    <property type="term" value="F:ATP binding"/>
    <property type="evidence" value="ECO:0007669"/>
    <property type="project" value="UniProtKB-UniRule"/>
</dbReference>
<comment type="catalytic activity">
    <reaction evidence="1">
        <text>1,6-anhydro-N-acetyl-beta-muramate + ATP + H2O = N-acetyl-D-muramate 6-phosphate + ADP + H(+)</text>
        <dbReference type="Rhea" id="RHEA:24952"/>
        <dbReference type="ChEBI" id="CHEBI:15377"/>
        <dbReference type="ChEBI" id="CHEBI:15378"/>
        <dbReference type="ChEBI" id="CHEBI:30616"/>
        <dbReference type="ChEBI" id="CHEBI:58690"/>
        <dbReference type="ChEBI" id="CHEBI:58722"/>
        <dbReference type="ChEBI" id="CHEBI:456216"/>
        <dbReference type="EC" id="2.7.1.170"/>
    </reaction>
</comment>
<comment type="similarity">
    <text evidence="1">Belongs to the anhydro-N-acetylmuramic acid kinase family.</text>
</comment>
<dbReference type="GO" id="GO:0016301">
    <property type="term" value="F:kinase activity"/>
    <property type="evidence" value="ECO:0007669"/>
    <property type="project" value="UniProtKB-KW"/>
</dbReference>
<keyword evidence="1 2" id="KW-0418">Kinase</keyword>
<dbReference type="EC" id="2.7.1.170" evidence="1"/>
<gene>
    <name evidence="1" type="primary">anmK</name>
    <name evidence="2" type="ORF">SAMN05421881_100343</name>
</gene>
<dbReference type="Pfam" id="PF03702">
    <property type="entry name" value="AnmK"/>
    <property type="match status" value="1"/>
</dbReference>
<dbReference type="PANTHER" id="PTHR30605">
    <property type="entry name" value="ANHYDRO-N-ACETYLMURAMIC ACID KINASE"/>
    <property type="match status" value="1"/>
</dbReference>
<dbReference type="GO" id="GO:0097175">
    <property type="term" value="P:1,6-anhydro-N-acetyl-beta-muramic acid catabolic process"/>
    <property type="evidence" value="ECO:0007669"/>
    <property type="project" value="UniProtKB-UniRule"/>
</dbReference>
<protein>
    <recommendedName>
        <fullName evidence="1">Anhydro-N-acetylmuramic acid kinase</fullName>
        <ecNumber evidence="1">2.7.1.170</ecNumber>
    </recommendedName>
    <alternativeName>
        <fullName evidence="1">AnhMurNAc kinase</fullName>
    </alternativeName>
</protein>
<dbReference type="AlphaFoldDB" id="A0A1H3CLP9"/>
<proteinExistence type="inferred from homology"/>